<dbReference type="RefSeq" id="XP_066611673.1">
    <property type="nucleotide sequence ID" value="XM_066760369.1"/>
</dbReference>
<keyword evidence="2" id="KW-1185">Reference proteome</keyword>
<reference evidence="1" key="1">
    <citation type="submission" date="2015-01" db="EMBL/GenBank/DDBJ databases">
        <authorList>
            <consortium name="The Broad Institute Genomics Platform"/>
            <person name="Cuomo C."/>
            <person name="Litvintseva A."/>
            <person name="Chen Y."/>
            <person name="Heitman J."/>
            <person name="Sun S."/>
            <person name="Springer D."/>
            <person name="Dromer F."/>
            <person name="Young S."/>
            <person name="Zeng Q."/>
            <person name="Gargeya S."/>
            <person name="Abouelleil A."/>
            <person name="Alvarado L."/>
            <person name="Chapman S.B."/>
            <person name="Gainer-Dewar J."/>
            <person name="Goldberg J."/>
            <person name="Griggs A."/>
            <person name="Gujja S."/>
            <person name="Hansen M."/>
            <person name="Howarth C."/>
            <person name="Imamovic A."/>
            <person name="Larimer J."/>
            <person name="Murphy C."/>
            <person name="Naylor J."/>
            <person name="Pearson M."/>
            <person name="Priest M."/>
            <person name="Roberts A."/>
            <person name="Saif S."/>
            <person name="Shea T."/>
            <person name="Sykes S."/>
            <person name="Wortman J."/>
            <person name="Nusbaum C."/>
            <person name="Birren B."/>
        </authorList>
    </citation>
    <scope>NUCLEOTIDE SEQUENCE</scope>
    <source>
        <strain evidence="1">IND107</strain>
    </source>
</reference>
<reference evidence="1" key="2">
    <citation type="submission" date="2024-01" db="EMBL/GenBank/DDBJ databases">
        <title>Comparative genomics of Cryptococcus and Kwoniella reveals pathogenesis evolution and contrasting modes of karyotype evolution via chromosome fusion or intercentromeric recombination.</title>
        <authorList>
            <person name="Coelho M.A."/>
            <person name="David-Palma M."/>
            <person name="Shea T."/>
            <person name="Bowers K."/>
            <person name="Mcginley-Smith S."/>
            <person name="Mohammad A.W."/>
            <person name="Gnirke A."/>
            <person name="Yurkov A.M."/>
            <person name="Nowrousian M."/>
            <person name="Sun S."/>
            <person name="Cuomo C.A."/>
            <person name="Heitman J."/>
        </authorList>
    </citation>
    <scope>NUCLEOTIDE SEQUENCE</scope>
    <source>
        <strain evidence="1">IND107</strain>
    </source>
</reference>
<name>A0ABR3BNX3_9TREE</name>
<protein>
    <submittedName>
        <fullName evidence="1">Uncharacterized protein</fullName>
    </submittedName>
</protein>
<organism evidence="1 2">
    <name type="scientific">Cryptococcus tetragattii IND107</name>
    <dbReference type="NCBI Taxonomy" id="1296105"/>
    <lineage>
        <taxon>Eukaryota</taxon>
        <taxon>Fungi</taxon>
        <taxon>Dikarya</taxon>
        <taxon>Basidiomycota</taxon>
        <taxon>Agaricomycotina</taxon>
        <taxon>Tremellomycetes</taxon>
        <taxon>Tremellales</taxon>
        <taxon>Cryptococcaceae</taxon>
        <taxon>Cryptococcus</taxon>
        <taxon>Cryptococcus gattii species complex</taxon>
    </lineage>
</organism>
<sequence>MGILIRRPDLELRSELKDGLLAPLHRALRPQLTPILQWELVFVLSERVIDGVLVERDNINVNDSAVLGRKKNNAPVFHINMILDSNHDVWRINLKNNSHKYFQAMPIA</sequence>
<dbReference type="EMBL" id="ATAM02000011">
    <property type="protein sequence ID" value="KAL0242291.1"/>
    <property type="molecule type" value="Genomic_DNA"/>
</dbReference>
<comment type="caution">
    <text evidence="1">The sequence shown here is derived from an EMBL/GenBank/DDBJ whole genome shotgun (WGS) entry which is preliminary data.</text>
</comment>
<proteinExistence type="predicted"/>
<evidence type="ECO:0000313" key="1">
    <source>
        <dbReference type="EMBL" id="KAL0242291.1"/>
    </source>
</evidence>
<dbReference type="GeneID" id="91992775"/>
<evidence type="ECO:0000313" key="2">
    <source>
        <dbReference type="Proteomes" id="UP000054399"/>
    </source>
</evidence>
<gene>
    <name evidence="1" type="ORF">I308_105920</name>
</gene>
<accession>A0ABR3BNX3</accession>
<dbReference type="Proteomes" id="UP000054399">
    <property type="component" value="Unassembled WGS sequence"/>
</dbReference>